<dbReference type="InterPro" id="IPR003593">
    <property type="entry name" value="AAA+_ATPase"/>
</dbReference>
<protein>
    <submittedName>
        <fullName evidence="11">ABC transporter ATP-binding protein</fullName>
    </submittedName>
</protein>
<keyword evidence="8" id="KW-0406">Ion transport</keyword>
<organism evidence="11 12">
    <name type="scientific">Lacticaseibacillus baoqingensis</name>
    <dbReference type="NCBI Taxonomy" id="2486013"/>
    <lineage>
        <taxon>Bacteria</taxon>
        <taxon>Bacillati</taxon>
        <taxon>Bacillota</taxon>
        <taxon>Bacilli</taxon>
        <taxon>Lactobacillales</taxon>
        <taxon>Lactobacillaceae</taxon>
        <taxon>Lacticaseibacillus</taxon>
    </lineage>
</organism>
<keyword evidence="6 11" id="KW-0067">ATP-binding</keyword>
<keyword evidence="9" id="KW-0472">Membrane</keyword>
<dbReference type="PANTHER" id="PTHR42771">
    <property type="entry name" value="IRON(3+)-HYDROXAMATE IMPORT ATP-BINDING PROTEIN FHUC"/>
    <property type="match status" value="1"/>
</dbReference>
<feature type="domain" description="ABC transporter" evidence="10">
    <location>
        <begin position="1"/>
        <end position="237"/>
    </location>
</feature>
<evidence type="ECO:0000313" key="11">
    <source>
        <dbReference type="EMBL" id="MFD1483659.1"/>
    </source>
</evidence>
<keyword evidence="2" id="KW-0813">Transport</keyword>
<dbReference type="PROSITE" id="PS50893">
    <property type="entry name" value="ABC_TRANSPORTER_2"/>
    <property type="match status" value="1"/>
</dbReference>
<dbReference type="PANTHER" id="PTHR42771:SF2">
    <property type="entry name" value="IRON(3+)-HYDROXAMATE IMPORT ATP-BINDING PROTEIN FHUC"/>
    <property type="match status" value="1"/>
</dbReference>
<dbReference type="SMART" id="SM00382">
    <property type="entry name" value="AAA"/>
    <property type="match status" value="1"/>
</dbReference>
<dbReference type="Pfam" id="PF00005">
    <property type="entry name" value="ABC_tran"/>
    <property type="match status" value="1"/>
</dbReference>
<dbReference type="InterPro" id="IPR003439">
    <property type="entry name" value="ABC_transporter-like_ATP-bd"/>
</dbReference>
<evidence type="ECO:0000256" key="8">
    <source>
        <dbReference type="ARBA" id="ARBA00023065"/>
    </source>
</evidence>
<dbReference type="CDD" id="cd03214">
    <property type="entry name" value="ABC_Iron-Siderophores_B12_Hemin"/>
    <property type="match status" value="1"/>
</dbReference>
<evidence type="ECO:0000313" key="12">
    <source>
        <dbReference type="Proteomes" id="UP001597252"/>
    </source>
</evidence>
<keyword evidence="5" id="KW-0547">Nucleotide-binding</keyword>
<comment type="subcellular location">
    <subcellularLocation>
        <location evidence="1">Cell membrane</location>
        <topology evidence="1">Peripheral membrane protein</topology>
    </subcellularLocation>
</comment>
<gene>
    <name evidence="11" type="ORF">ACFQ5J_00145</name>
</gene>
<evidence type="ECO:0000256" key="7">
    <source>
        <dbReference type="ARBA" id="ARBA00023004"/>
    </source>
</evidence>
<dbReference type="EMBL" id="JBHTON010000001">
    <property type="protein sequence ID" value="MFD1483659.1"/>
    <property type="molecule type" value="Genomic_DNA"/>
</dbReference>
<dbReference type="InterPro" id="IPR017871">
    <property type="entry name" value="ABC_transporter-like_CS"/>
</dbReference>
<dbReference type="RefSeq" id="WP_125750176.1">
    <property type="nucleotide sequence ID" value="NZ_JBHTON010000001.1"/>
</dbReference>
<dbReference type="PROSITE" id="PS00211">
    <property type="entry name" value="ABC_TRANSPORTER_1"/>
    <property type="match status" value="1"/>
</dbReference>
<dbReference type="InterPro" id="IPR051535">
    <property type="entry name" value="Siderophore_ABC-ATPase"/>
</dbReference>
<accession>A0ABW4E266</accession>
<dbReference type="GO" id="GO:0005524">
    <property type="term" value="F:ATP binding"/>
    <property type="evidence" value="ECO:0007669"/>
    <property type="project" value="UniProtKB-KW"/>
</dbReference>
<keyword evidence="4" id="KW-0410">Iron transport</keyword>
<evidence type="ECO:0000256" key="3">
    <source>
        <dbReference type="ARBA" id="ARBA00022475"/>
    </source>
</evidence>
<evidence type="ECO:0000256" key="4">
    <source>
        <dbReference type="ARBA" id="ARBA00022496"/>
    </source>
</evidence>
<evidence type="ECO:0000256" key="2">
    <source>
        <dbReference type="ARBA" id="ARBA00022448"/>
    </source>
</evidence>
<reference evidence="12" key="1">
    <citation type="journal article" date="2019" name="Int. J. Syst. Evol. Microbiol.">
        <title>The Global Catalogue of Microorganisms (GCM) 10K type strain sequencing project: providing services to taxonomists for standard genome sequencing and annotation.</title>
        <authorList>
            <consortium name="The Broad Institute Genomics Platform"/>
            <consortium name="The Broad Institute Genome Sequencing Center for Infectious Disease"/>
            <person name="Wu L."/>
            <person name="Ma J."/>
        </authorList>
    </citation>
    <scope>NUCLEOTIDE SEQUENCE [LARGE SCALE GENOMIC DNA]</scope>
    <source>
        <strain evidence="12">CCM 8903</strain>
    </source>
</reference>
<proteinExistence type="predicted"/>
<keyword evidence="12" id="KW-1185">Reference proteome</keyword>
<evidence type="ECO:0000256" key="1">
    <source>
        <dbReference type="ARBA" id="ARBA00004202"/>
    </source>
</evidence>
<evidence type="ECO:0000256" key="9">
    <source>
        <dbReference type="ARBA" id="ARBA00023136"/>
    </source>
</evidence>
<evidence type="ECO:0000256" key="5">
    <source>
        <dbReference type="ARBA" id="ARBA00022741"/>
    </source>
</evidence>
<dbReference type="Gene3D" id="3.40.50.300">
    <property type="entry name" value="P-loop containing nucleotide triphosphate hydrolases"/>
    <property type="match status" value="1"/>
</dbReference>
<keyword evidence="7" id="KW-0408">Iron</keyword>
<name>A0ABW4E266_9LACO</name>
<keyword evidence="3" id="KW-1003">Cell membrane</keyword>
<dbReference type="SUPFAM" id="SSF52540">
    <property type="entry name" value="P-loop containing nucleoside triphosphate hydrolases"/>
    <property type="match status" value="1"/>
</dbReference>
<dbReference type="Proteomes" id="UP001597252">
    <property type="component" value="Unassembled WGS sequence"/>
</dbReference>
<evidence type="ECO:0000259" key="10">
    <source>
        <dbReference type="PROSITE" id="PS50893"/>
    </source>
</evidence>
<comment type="caution">
    <text evidence="11">The sequence shown here is derived from an EMBL/GenBank/DDBJ whole genome shotgun (WGS) entry which is preliminary data.</text>
</comment>
<sequence>MEIEHLSFAYPKTTTPQLDDVSFTLKPGQLTSLIGPNGSGKSTLFNVLTRQLVPTAGTVSIDGQAIADFSARAYAQKVAAVQQHNPLYDDLSVQELIRFGQSAYHFPLSEAADEAVIDEIMAFLQLTGLKKRSMQALSGGQQQRVWLALALAQQPEYLLLDEPTTYLDLHFQFRFLQLLKQLNQQKHLTILIILHDLNQALAFSDHTLLLANGKLAAQGAPQAVVTPANLKTYFAINSELVATSSGQQIVQLPD</sequence>
<dbReference type="InterPro" id="IPR027417">
    <property type="entry name" value="P-loop_NTPase"/>
</dbReference>
<evidence type="ECO:0000256" key="6">
    <source>
        <dbReference type="ARBA" id="ARBA00022840"/>
    </source>
</evidence>